<sequence>MIFLTKTNNINKVSADMYDDFFFPYEKAKLWTGNMVLLSLSNFLLYASLYMMLPALPLWMVRHWYCSYAEAGAAVAVFGLAMFLPGAFNSYLIDTFKRKSVCLVAMLLFVASSLLYPYVATVGFIALVRAVQGGLFSVITMTTGSTLVIDVTASRRRTDANIAFSWVGRFGMVAGLALGIYIYPYWNFHHVVYTCVALGTLALLLILAVDVPFRAPLRTSWFSLDRFLLPRTLWPALNMMMFSAVFGILIAHIYNELFYICILIGFIISLLLLRYVLSYASGRSEVELGQAAMIGGLLLLAFSNSLMNSYIAGVLLGTGIGTTVSRFFIKMISLPMHCERGTGNNTYQLMWEVGMLSGFLFENMWTESHPDTIYWICIGICVTLLLMYEFFTHPWYYRKMEEKQ</sequence>
<dbReference type="PANTHER" id="PTHR23531:SF1">
    <property type="entry name" value="QUINOLENE RESISTANCE PROTEIN NORA"/>
    <property type="match status" value="1"/>
</dbReference>
<feature type="transmembrane region" description="Helical" evidence="4">
    <location>
        <begin position="232"/>
        <end position="251"/>
    </location>
</feature>
<feature type="transmembrane region" description="Helical" evidence="4">
    <location>
        <begin position="35"/>
        <end position="53"/>
    </location>
</feature>
<feature type="transmembrane region" description="Helical" evidence="4">
    <location>
        <begin position="73"/>
        <end position="92"/>
    </location>
</feature>
<accession>B6W439</accession>
<feature type="transmembrane region" description="Helical" evidence="4">
    <location>
        <begin position="310"/>
        <end position="329"/>
    </location>
</feature>
<reference evidence="6 7" key="2">
    <citation type="submission" date="2008-10" db="EMBL/GenBank/DDBJ databases">
        <authorList>
            <person name="Fulton L."/>
            <person name="Clifton S."/>
            <person name="Fulton B."/>
            <person name="Xu J."/>
            <person name="Minx P."/>
            <person name="Pepin K.H."/>
            <person name="Johnson M."/>
            <person name="Thiruvilangam P."/>
            <person name="Bhonagiri V."/>
            <person name="Nash W.E."/>
            <person name="Mardis E.R."/>
            <person name="Wilson R.K."/>
        </authorList>
    </citation>
    <scope>NUCLEOTIDE SEQUENCE [LARGE SCALE GENOMIC DNA]</scope>
    <source>
        <strain evidence="6 7">DSM 17855</strain>
    </source>
</reference>
<dbReference type="HOGENOM" id="CLU_001265_10_13_10"/>
<dbReference type="Gene3D" id="1.20.1250.20">
    <property type="entry name" value="MFS general substrate transporter like domains"/>
    <property type="match status" value="1"/>
</dbReference>
<evidence type="ECO:0000256" key="2">
    <source>
        <dbReference type="ARBA" id="ARBA00022989"/>
    </source>
</evidence>
<feature type="transmembrane region" description="Helical" evidence="4">
    <location>
        <begin position="104"/>
        <end position="128"/>
    </location>
</feature>
<dbReference type="InterPro" id="IPR036259">
    <property type="entry name" value="MFS_trans_sf"/>
</dbReference>
<evidence type="ECO:0000256" key="3">
    <source>
        <dbReference type="ARBA" id="ARBA00023136"/>
    </source>
</evidence>
<proteinExistence type="predicted"/>
<feature type="transmembrane region" description="Helical" evidence="4">
    <location>
        <begin position="288"/>
        <end position="304"/>
    </location>
</feature>
<dbReference type="GO" id="GO:0022857">
    <property type="term" value="F:transmembrane transporter activity"/>
    <property type="evidence" value="ECO:0007669"/>
    <property type="project" value="InterPro"/>
</dbReference>
<dbReference type="PROSITE" id="PS50850">
    <property type="entry name" value="MFS"/>
    <property type="match status" value="1"/>
</dbReference>
<evidence type="ECO:0000313" key="7">
    <source>
        <dbReference type="Proteomes" id="UP000004849"/>
    </source>
</evidence>
<keyword evidence="1 4" id="KW-0812">Transmembrane</keyword>
<dbReference type="EMBL" id="ABWZ01000077">
    <property type="protein sequence ID" value="EEB23230.1"/>
    <property type="molecule type" value="Genomic_DNA"/>
</dbReference>
<keyword evidence="2 4" id="KW-1133">Transmembrane helix</keyword>
<evidence type="ECO:0000256" key="1">
    <source>
        <dbReference type="ARBA" id="ARBA00022692"/>
    </source>
</evidence>
<feature type="transmembrane region" description="Helical" evidence="4">
    <location>
        <begin position="191"/>
        <end position="211"/>
    </location>
</feature>
<reference evidence="6 7" key="1">
    <citation type="submission" date="2008-10" db="EMBL/GenBank/DDBJ databases">
        <title>Draft genome sequence of Bacteroides dorei (DSM 17855).</title>
        <authorList>
            <person name="Sudarsanam P."/>
            <person name="Ley R."/>
            <person name="Guruge J."/>
            <person name="Turnbaugh P.J."/>
            <person name="Mahowald M."/>
            <person name="Liep D."/>
            <person name="Gordon J."/>
        </authorList>
    </citation>
    <scope>NUCLEOTIDE SEQUENCE [LARGE SCALE GENOMIC DNA]</scope>
    <source>
        <strain evidence="6 7">DSM 17855</strain>
    </source>
</reference>
<dbReference type="Pfam" id="PF07690">
    <property type="entry name" value="MFS_1"/>
    <property type="match status" value="1"/>
</dbReference>
<dbReference type="Proteomes" id="UP000004849">
    <property type="component" value="Unassembled WGS sequence"/>
</dbReference>
<dbReference type="PANTHER" id="PTHR23531">
    <property type="entry name" value="QUINOLENE RESISTANCE PROTEIN NORA"/>
    <property type="match status" value="1"/>
</dbReference>
<evidence type="ECO:0000256" key="4">
    <source>
        <dbReference type="SAM" id="Phobius"/>
    </source>
</evidence>
<protein>
    <recommendedName>
        <fullName evidence="5">Major facilitator superfamily (MFS) profile domain-containing protein</fullName>
    </recommendedName>
</protein>
<evidence type="ECO:0000259" key="5">
    <source>
        <dbReference type="PROSITE" id="PS50850"/>
    </source>
</evidence>
<name>B6W439_9BACT</name>
<feature type="transmembrane region" description="Helical" evidence="4">
    <location>
        <begin position="257"/>
        <end position="276"/>
    </location>
</feature>
<feature type="transmembrane region" description="Helical" evidence="4">
    <location>
        <begin position="372"/>
        <end position="391"/>
    </location>
</feature>
<dbReference type="SUPFAM" id="SSF103473">
    <property type="entry name" value="MFS general substrate transporter"/>
    <property type="match status" value="1"/>
</dbReference>
<gene>
    <name evidence="6" type="ORF">BACDOR_04336</name>
</gene>
<evidence type="ECO:0000313" key="6">
    <source>
        <dbReference type="EMBL" id="EEB23230.1"/>
    </source>
</evidence>
<dbReference type="AlphaFoldDB" id="B6W439"/>
<organism evidence="6 7">
    <name type="scientific">Phocaeicola dorei DSM 17855</name>
    <dbReference type="NCBI Taxonomy" id="483217"/>
    <lineage>
        <taxon>Bacteria</taxon>
        <taxon>Pseudomonadati</taxon>
        <taxon>Bacteroidota</taxon>
        <taxon>Bacteroidia</taxon>
        <taxon>Bacteroidales</taxon>
        <taxon>Bacteroidaceae</taxon>
        <taxon>Phocaeicola</taxon>
    </lineage>
</organism>
<dbReference type="InterPro" id="IPR020846">
    <property type="entry name" value="MFS_dom"/>
</dbReference>
<feature type="domain" description="Major facilitator superfamily (MFS) profile" evidence="5">
    <location>
        <begin position="34"/>
        <end position="404"/>
    </location>
</feature>
<dbReference type="InterPro" id="IPR052714">
    <property type="entry name" value="MFS_Exporter"/>
</dbReference>
<dbReference type="InterPro" id="IPR011701">
    <property type="entry name" value="MFS"/>
</dbReference>
<feature type="transmembrane region" description="Helical" evidence="4">
    <location>
        <begin position="166"/>
        <end position="185"/>
    </location>
</feature>
<keyword evidence="3 4" id="KW-0472">Membrane</keyword>